<feature type="compositionally biased region" description="Pro residues" evidence="1">
    <location>
        <begin position="164"/>
        <end position="175"/>
    </location>
</feature>
<dbReference type="EMBL" id="BAAAUD010000023">
    <property type="protein sequence ID" value="GAA2938234.1"/>
    <property type="molecule type" value="Genomic_DNA"/>
</dbReference>
<evidence type="ECO:0000313" key="2">
    <source>
        <dbReference type="EMBL" id="GAA2938234.1"/>
    </source>
</evidence>
<accession>A0ABN3X876</accession>
<gene>
    <name evidence="2" type="ORF">GCM10010446_24470</name>
</gene>
<protein>
    <recommendedName>
        <fullName evidence="4">Tannase/feruloyl esterase family alpha/beta hydrolase</fullName>
    </recommendedName>
</protein>
<comment type="caution">
    <text evidence="2">The sequence shown here is derived from an EMBL/GenBank/DDBJ whole genome shotgun (WGS) entry which is preliminary data.</text>
</comment>
<name>A0ABN3X876_9ACTN</name>
<sequence length="196" mass="21777">MYAAGYPAGSEPLWDFHYRNQGDSLQHIVREEVDPRYESDKEAGTPFCPQGTQKGCATDYVYADRPADVHKVVKNLSLTGRIKRPLISLQGTLDVLLPISRSGDVCAKMVADTRHGDMHRYYRVTGGTHSDGLYAARPEPVRPMSPCLRTAFDALTAWTGQGTTPPPSRTLPAPPGRKRHRRYLLAAVHRQPTARP</sequence>
<reference evidence="2 3" key="1">
    <citation type="journal article" date="2019" name="Int. J. Syst. Evol. Microbiol.">
        <title>The Global Catalogue of Microorganisms (GCM) 10K type strain sequencing project: providing services to taxonomists for standard genome sequencing and annotation.</title>
        <authorList>
            <consortium name="The Broad Institute Genomics Platform"/>
            <consortium name="The Broad Institute Genome Sequencing Center for Infectious Disease"/>
            <person name="Wu L."/>
            <person name="Ma J."/>
        </authorList>
    </citation>
    <scope>NUCLEOTIDE SEQUENCE [LARGE SCALE GENOMIC DNA]</scope>
    <source>
        <strain evidence="2 3">JCM 9088</strain>
    </source>
</reference>
<dbReference type="Proteomes" id="UP001500403">
    <property type="component" value="Unassembled WGS sequence"/>
</dbReference>
<keyword evidence="3" id="KW-1185">Reference proteome</keyword>
<evidence type="ECO:0008006" key="4">
    <source>
        <dbReference type="Google" id="ProtNLM"/>
    </source>
</evidence>
<evidence type="ECO:0000256" key="1">
    <source>
        <dbReference type="SAM" id="MobiDB-lite"/>
    </source>
</evidence>
<organism evidence="2 3">
    <name type="scientific">Streptomyces enissocaesilis</name>
    <dbReference type="NCBI Taxonomy" id="332589"/>
    <lineage>
        <taxon>Bacteria</taxon>
        <taxon>Bacillati</taxon>
        <taxon>Actinomycetota</taxon>
        <taxon>Actinomycetes</taxon>
        <taxon>Kitasatosporales</taxon>
        <taxon>Streptomycetaceae</taxon>
        <taxon>Streptomyces</taxon>
        <taxon>Streptomyces rochei group</taxon>
    </lineage>
</organism>
<feature type="region of interest" description="Disordered" evidence="1">
    <location>
        <begin position="158"/>
        <end position="178"/>
    </location>
</feature>
<evidence type="ECO:0000313" key="3">
    <source>
        <dbReference type="Proteomes" id="UP001500403"/>
    </source>
</evidence>
<dbReference type="RefSeq" id="WP_344494337.1">
    <property type="nucleotide sequence ID" value="NZ_BAAAUD010000023.1"/>
</dbReference>
<proteinExistence type="predicted"/>